<dbReference type="Pfam" id="PF17755">
    <property type="entry name" value="UvrA_DNA-bind"/>
    <property type="match status" value="1"/>
</dbReference>
<keyword evidence="17" id="KW-0742">SOS response</keyword>
<reference evidence="19 20" key="1">
    <citation type="submission" date="2019-01" db="EMBL/GenBank/DDBJ databases">
        <title>Blautia sp. nov. KGMB01111 isolated human feces.</title>
        <authorList>
            <person name="Park J.-E."/>
            <person name="Kim J.-S."/>
            <person name="Park S.-H."/>
        </authorList>
    </citation>
    <scope>NUCLEOTIDE SEQUENCE [LARGE SCALE GENOMIC DNA]</scope>
    <source>
        <strain evidence="19 20">KGMB01111</strain>
    </source>
</reference>
<dbReference type="GO" id="GO:0006289">
    <property type="term" value="P:nucleotide-excision repair"/>
    <property type="evidence" value="ECO:0007669"/>
    <property type="project" value="UniProtKB-UniRule"/>
</dbReference>
<dbReference type="FunFam" id="3.40.50.300:FF:000028">
    <property type="entry name" value="UvrABC system protein A"/>
    <property type="match status" value="1"/>
</dbReference>
<evidence type="ECO:0000256" key="16">
    <source>
        <dbReference type="ARBA" id="ARBA00042156"/>
    </source>
</evidence>
<keyword evidence="11 17" id="KW-0267">Excision nuclease</keyword>
<dbReference type="InterPro" id="IPR004602">
    <property type="entry name" value="UvrA"/>
</dbReference>
<comment type="similarity">
    <text evidence="14 17">Belongs to the ABC transporter superfamily. UvrA family.</text>
</comment>
<keyword evidence="2 17" id="KW-0963">Cytoplasm</keyword>
<dbReference type="GO" id="GO:0016887">
    <property type="term" value="F:ATP hydrolysis activity"/>
    <property type="evidence" value="ECO:0007669"/>
    <property type="project" value="InterPro"/>
</dbReference>
<keyword evidence="7 17" id="KW-0228">DNA excision</keyword>
<dbReference type="Gene3D" id="3.40.50.300">
    <property type="entry name" value="P-loop containing nucleotide triphosphate hydrolases"/>
    <property type="match status" value="2"/>
</dbReference>
<organism evidence="19 20">
    <name type="scientific">Blautia faecicola</name>
    <dbReference type="NCBI Taxonomy" id="2509240"/>
    <lineage>
        <taxon>Bacteria</taxon>
        <taxon>Bacillati</taxon>
        <taxon>Bacillota</taxon>
        <taxon>Clostridia</taxon>
        <taxon>Lachnospirales</taxon>
        <taxon>Lachnospiraceae</taxon>
        <taxon>Blautia</taxon>
    </lineage>
</organism>
<feature type="domain" description="ABC transporter" evidence="18">
    <location>
        <begin position="606"/>
        <end position="942"/>
    </location>
</feature>
<dbReference type="GO" id="GO:0009381">
    <property type="term" value="F:excinuclease ABC activity"/>
    <property type="evidence" value="ECO:0007669"/>
    <property type="project" value="UniProtKB-UniRule"/>
</dbReference>
<dbReference type="InterPro" id="IPR041552">
    <property type="entry name" value="UvrA_DNA-bd"/>
</dbReference>
<protein>
    <recommendedName>
        <fullName evidence="15 17">UvrABC system protein A</fullName>
        <shortName evidence="17">UvrA protein</shortName>
    </recommendedName>
    <alternativeName>
        <fullName evidence="16 17">Excinuclease ABC subunit A</fullName>
    </alternativeName>
</protein>
<dbReference type="GO" id="GO:0009380">
    <property type="term" value="C:excinuclease repair complex"/>
    <property type="evidence" value="ECO:0007669"/>
    <property type="project" value="InterPro"/>
</dbReference>
<evidence type="ECO:0000256" key="6">
    <source>
        <dbReference type="ARBA" id="ARBA00022763"/>
    </source>
</evidence>
<comment type="function">
    <text evidence="17">The UvrABC repair system catalyzes the recognition and processing of DNA lesions. UvrA is an ATPase and a DNA-binding protein. A damage recognition complex composed of 2 UvrA and 2 UvrB subunits scans DNA for abnormalities. When the presence of a lesion has been verified by UvrB, the UvrA molecules dissociate.</text>
</comment>
<accession>A0A4Q1RJE1</accession>
<comment type="subunit">
    <text evidence="17">Forms a heterotetramer with UvrB during the search for lesions.</text>
</comment>
<comment type="subcellular location">
    <subcellularLocation>
        <location evidence="1 17">Cytoplasm</location>
    </subcellularLocation>
</comment>
<keyword evidence="5 17" id="KW-0547">Nucleotide-binding</keyword>
<evidence type="ECO:0000256" key="11">
    <source>
        <dbReference type="ARBA" id="ARBA00022881"/>
    </source>
</evidence>
<dbReference type="PROSITE" id="PS50893">
    <property type="entry name" value="ABC_TRANSPORTER_2"/>
    <property type="match status" value="1"/>
</dbReference>
<dbReference type="InterPro" id="IPR003439">
    <property type="entry name" value="ABC_transporter-like_ATP-bd"/>
</dbReference>
<proteinExistence type="inferred from homology"/>
<keyword evidence="13 17" id="KW-0234">DNA repair</keyword>
<dbReference type="GO" id="GO:0003677">
    <property type="term" value="F:DNA binding"/>
    <property type="evidence" value="ECO:0007669"/>
    <property type="project" value="UniProtKB-UniRule"/>
</dbReference>
<dbReference type="Proteomes" id="UP000290106">
    <property type="component" value="Unassembled WGS sequence"/>
</dbReference>
<dbReference type="OrthoDB" id="9809851at2"/>
<comment type="caution">
    <text evidence="19">The sequence shown here is derived from an EMBL/GenBank/DDBJ whole genome shotgun (WGS) entry which is preliminary data.</text>
</comment>
<evidence type="ECO:0000259" key="18">
    <source>
        <dbReference type="PROSITE" id="PS50893"/>
    </source>
</evidence>
<keyword evidence="6 17" id="KW-0227">DNA damage</keyword>
<keyword evidence="3 17" id="KW-0479">Metal-binding</keyword>
<evidence type="ECO:0000256" key="15">
    <source>
        <dbReference type="ARBA" id="ARBA00039316"/>
    </source>
</evidence>
<keyword evidence="4 17" id="KW-0677">Repeat</keyword>
<dbReference type="GO" id="GO:0008270">
    <property type="term" value="F:zinc ion binding"/>
    <property type="evidence" value="ECO:0007669"/>
    <property type="project" value="UniProtKB-UniRule"/>
</dbReference>
<feature type="binding site" evidence="17">
    <location>
        <begin position="38"/>
        <end position="45"/>
    </location>
    <ligand>
        <name>ATP</name>
        <dbReference type="ChEBI" id="CHEBI:30616"/>
    </ligand>
</feature>
<evidence type="ECO:0000256" key="4">
    <source>
        <dbReference type="ARBA" id="ARBA00022737"/>
    </source>
</evidence>
<dbReference type="NCBIfam" id="TIGR00630">
    <property type="entry name" value="uvra"/>
    <property type="match status" value="1"/>
</dbReference>
<dbReference type="Gene3D" id="3.30.1490.20">
    <property type="entry name" value="ATP-grasp fold, A domain"/>
    <property type="match status" value="1"/>
</dbReference>
<evidence type="ECO:0000256" key="7">
    <source>
        <dbReference type="ARBA" id="ARBA00022769"/>
    </source>
</evidence>
<dbReference type="NCBIfam" id="NF001503">
    <property type="entry name" value="PRK00349.1"/>
    <property type="match status" value="1"/>
</dbReference>
<dbReference type="PROSITE" id="PS00211">
    <property type="entry name" value="ABC_TRANSPORTER_1"/>
    <property type="match status" value="2"/>
</dbReference>
<dbReference type="GO" id="GO:0005737">
    <property type="term" value="C:cytoplasm"/>
    <property type="evidence" value="ECO:0007669"/>
    <property type="project" value="UniProtKB-SubCell"/>
</dbReference>
<keyword evidence="9 17" id="KW-0862">Zinc</keyword>
<evidence type="ECO:0000256" key="2">
    <source>
        <dbReference type="ARBA" id="ARBA00022490"/>
    </source>
</evidence>
<evidence type="ECO:0000256" key="3">
    <source>
        <dbReference type="ARBA" id="ARBA00022723"/>
    </source>
</evidence>
<dbReference type="Gene3D" id="1.10.8.280">
    <property type="entry name" value="ABC transporter ATPase domain-like"/>
    <property type="match status" value="1"/>
</dbReference>
<keyword evidence="10 17" id="KW-0067">ATP-binding</keyword>
<dbReference type="InterPro" id="IPR041102">
    <property type="entry name" value="UvrA_inter"/>
</dbReference>
<dbReference type="SMART" id="SM00382">
    <property type="entry name" value="AAA"/>
    <property type="match status" value="1"/>
</dbReference>
<feature type="zinc finger region" description="C4-type" evidence="17">
    <location>
        <begin position="257"/>
        <end position="284"/>
    </location>
</feature>
<keyword evidence="12 17" id="KW-0238">DNA-binding</keyword>
<dbReference type="EMBL" id="SDKC01000001">
    <property type="protein sequence ID" value="RXS75856.1"/>
    <property type="molecule type" value="Genomic_DNA"/>
</dbReference>
<evidence type="ECO:0000256" key="9">
    <source>
        <dbReference type="ARBA" id="ARBA00022833"/>
    </source>
</evidence>
<dbReference type="AlphaFoldDB" id="A0A4Q1RJE1"/>
<keyword evidence="20" id="KW-1185">Reference proteome</keyword>
<dbReference type="HAMAP" id="MF_00205">
    <property type="entry name" value="UvrA"/>
    <property type="match status" value="1"/>
</dbReference>
<dbReference type="RefSeq" id="WP_129258310.1">
    <property type="nucleotide sequence ID" value="NZ_JBGKFY010000003.1"/>
</dbReference>
<evidence type="ECO:0000256" key="1">
    <source>
        <dbReference type="ARBA" id="ARBA00004496"/>
    </source>
</evidence>
<dbReference type="GO" id="GO:0009432">
    <property type="term" value="P:SOS response"/>
    <property type="evidence" value="ECO:0007669"/>
    <property type="project" value="UniProtKB-UniRule"/>
</dbReference>
<evidence type="ECO:0000256" key="14">
    <source>
        <dbReference type="ARBA" id="ARBA00038000"/>
    </source>
</evidence>
<dbReference type="InterPro" id="IPR027417">
    <property type="entry name" value="P-loop_NTPase"/>
</dbReference>
<evidence type="ECO:0000256" key="10">
    <source>
        <dbReference type="ARBA" id="ARBA00022840"/>
    </source>
</evidence>
<evidence type="ECO:0000256" key="8">
    <source>
        <dbReference type="ARBA" id="ARBA00022771"/>
    </source>
</evidence>
<dbReference type="PANTHER" id="PTHR43152:SF3">
    <property type="entry name" value="UVRABC SYSTEM PROTEIN A"/>
    <property type="match status" value="1"/>
</dbReference>
<gene>
    <name evidence="17 19" type="primary">uvrA</name>
    <name evidence="19" type="ORF">ETP43_11995</name>
</gene>
<evidence type="ECO:0000256" key="13">
    <source>
        <dbReference type="ARBA" id="ARBA00023204"/>
    </source>
</evidence>
<keyword evidence="8 17" id="KW-0863">Zinc-finger</keyword>
<dbReference type="CDD" id="cd03270">
    <property type="entry name" value="ABC_UvrA_I"/>
    <property type="match status" value="1"/>
</dbReference>
<dbReference type="InterPro" id="IPR017871">
    <property type="entry name" value="ABC_transporter-like_CS"/>
</dbReference>
<name>A0A4Q1RJE1_9FIRM</name>
<dbReference type="PANTHER" id="PTHR43152">
    <property type="entry name" value="UVRABC SYSTEM PROTEIN A"/>
    <property type="match status" value="1"/>
</dbReference>
<dbReference type="SUPFAM" id="SSF52540">
    <property type="entry name" value="P-loop containing nucleoside triphosphate hydrolases"/>
    <property type="match status" value="2"/>
</dbReference>
<dbReference type="InterPro" id="IPR013815">
    <property type="entry name" value="ATP_grasp_subdomain_1"/>
</dbReference>
<evidence type="ECO:0000256" key="5">
    <source>
        <dbReference type="ARBA" id="ARBA00022741"/>
    </source>
</evidence>
<evidence type="ECO:0000313" key="20">
    <source>
        <dbReference type="Proteomes" id="UP000290106"/>
    </source>
</evidence>
<dbReference type="Gene3D" id="1.20.1580.10">
    <property type="entry name" value="ABC transporter ATPase like domain"/>
    <property type="match status" value="2"/>
</dbReference>
<evidence type="ECO:0000313" key="19">
    <source>
        <dbReference type="EMBL" id="RXS75856.1"/>
    </source>
</evidence>
<dbReference type="CDD" id="cd03271">
    <property type="entry name" value="ABC_UvrA_II"/>
    <property type="match status" value="1"/>
</dbReference>
<dbReference type="Pfam" id="PF17760">
    <property type="entry name" value="UvrA_inter"/>
    <property type="match status" value="1"/>
</dbReference>
<dbReference type="GO" id="GO:0005524">
    <property type="term" value="F:ATP binding"/>
    <property type="evidence" value="ECO:0007669"/>
    <property type="project" value="UniProtKB-UniRule"/>
</dbReference>
<feature type="zinc finger region" description="C4-type" evidence="17">
    <location>
        <begin position="745"/>
        <end position="771"/>
    </location>
</feature>
<dbReference type="FunFam" id="1.20.1580.10:FF:000002">
    <property type="entry name" value="UvrABC system protein A"/>
    <property type="match status" value="1"/>
</dbReference>
<evidence type="ECO:0000256" key="12">
    <source>
        <dbReference type="ARBA" id="ARBA00023125"/>
    </source>
</evidence>
<sequence>MAVRKTGKQYIKIRGANENNLKNLDVDIPRDEFVVLTGLSGSGKSSLAFDTIYAEGQRRYMESLSSYARQFLGQMEKPNVESIEGLSPAISIDQKSTNRNPRSTVGTVTEIYDYFRLLYARIGIPHCPKCGKVIAKQSVDQMVDQIMELPERTRIQLLAPVVRGRKGRHEKVLDQAKRSGYVRVQIDGNMYELSEEIKLDKNIKHTIAIVVDRLAVKPGIEKRLTDSIESVLALADGLLVVDTMDGNYLNFSQSFSCPDCGISIDEIEPRSFSFNNPFGACPECLGLGYKMEFDERLMIPDPSLSIEEGAIAVLGWQSCATKGSFTRAILDALCKEYHFDLSTPFQDYPKEIHDILIHGTNGHEVKVYYKGQRGEGVYDVAFEGLIKNVERRYRETGSESSKQEYETFMQITPCRACKGQRLKPEALAVTVGEKNISQITEMSIENLNRFMRELELSKTQKLIGEQVLKEIRARLGFLVDVGLDYLTLARATGTLSGGEAQRIRLATQIGSGLVGVAYILDEPSIGLHQRDNDKLLKTLCHLRDLGNTLIVVEHDEDTMRAADCIVDIGPGAGEHGGQLVGIGTAEELMKNENSITGAYLSGKIKIPVPAERKKPTGWLTVKGAKQNNLKNIDVKFPLGVFTCVTGVSGSGKSSLVNEILYKSLAKKLNRARTIPGEHKEILGMEQLDKVINIDQSPIGRTPRSNPATYTGVFDQIRDLFAATADAKARGYKKGRFSFNVKGGRCEACSGDGIIKIEMHFLPDVYVPCEVCQGKRYNRETLEVKYKGKSIYDVLDMTVEEAVKFFENVPSIRRKIETLYDVGLSYIRLGQPSTTLSGGEAQRVKLATELSRRSTGKTIYILDEPTTGLHFADVHKLIEILQRLSEGGNTVVVIEHNLDVIKTADYIIDIGPEGGDRGGTVIAKGTPEEIAKSPISYTGKYVEKYL</sequence>
<evidence type="ECO:0000256" key="17">
    <source>
        <dbReference type="HAMAP-Rule" id="MF_00205"/>
    </source>
</evidence>
<feature type="binding site" evidence="17">
    <location>
        <begin position="646"/>
        <end position="653"/>
    </location>
    <ligand>
        <name>ATP</name>
        <dbReference type="ChEBI" id="CHEBI:30616"/>
    </ligand>
</feature>
<dbReference type="InterPro" id="IPR003593">
    <property type="entry name" value="AAA+_ATPase"/>
</dbReference>